<organism evidence="4 5">
    <name type="scientific">Aspergillus indologenus CBS 114.80</name>
    <dbReference type="NCBI Taxonomy" id="1450541"/>
    <lineage>
        <taxon>Eukaryota</taxon>
        <taxon>Fungi</taxon>
        <taxon>Dikarya</taxon>
        <taxon>Ascomycota</taxon>
        <taxon>Pezizomycotina</taxon>
        <taxon>Eurotiomycetes</taxon>
        <taxon>Eurotiomycetidae</taxon>
        <taxon>Eurotiales</taxon>
        <taxon>Aspergillaceae</taxon>
        <taxon>Aspergillus</taxon>
        <taxon>Aspergillus subgen. Circumdati</taxon>
    </lineage>
</organism>
<feature type="region of interest" description="Disordered" evidence="2">
    <location>
        <begin position="124"/>
        <end position="145"/>
    </location>
</feature>
<dbReference type="InterPro" id="IPR046868">
    <property type="entry name" value="BAR_4"/>
</dbReference>
<dbReference type="InterPro" id="IPR011993">
    <property type="entry name" value="PH-like_dom_sf"/>
</dbReference>
<feature type="domain" description="PH" evidence="3">
    <location>
        <begin position="416"/>
        <end position="525"/>
    </location>
</feature>
<evidence type="ECO:0000313" key="5">
    <source>
        <dbReference type="Proteomes" id="UP000248817"/>
    </source>
</evidence>
<dbReference type="Pfam" id="PF20400">
    <property type="entry name" value="BAR_4"/>
    <property type="match status" value="1"/>
</dbReference>
<dbReference type="Gene3D" id="2.30.29.30">
    <property type="entry name" value="Pleckstrin-homology domain (PH domain)/Phosphotyrosine-binding domain (PTB)"/>
    <property type="match status" value="1"/>
</dbReference>
<dbReference type="SUPFAM" id="SSF103657">
    <property type="entry name" value="BAR/IMD domain-like"/>
    <property type="match status" value="1"/>
</dbReference>
<dbReference type="SMART" id="SM00233">
    <property type="entry name" value="PH"/>
    <property type="match status" value="1"/>
</dbReference>
<dbReference type="Proteomes" id="UP000248817">
    <property type="component" value="Unassembled WGS sequence"/>
</dbReference>
<dbReference type="Pfam" id="PF20399">
    <property type="entry name" value="PH_20"/>
    <property type="match status" value="1"/>
</dbReference>
<dbReference type="InterPro" id="IPR043453">
    <property type="entry name" value="Slm1_PH"/>
</dbReference>
<feature type="region of interest" description="Disordered" evidence="2">
    <location>
        <begin position="524"/>
        <end position="616"/>
    </location>
</feature>
<reference evidence="4 5" key="1">
    <citation type="submission" date="2018-02" db="EMBL/GenBank/DDBJ databases">
        <title>The genomes of Aspergillus section Nigri reveals drivers in fungal speciation.</title>
        <authorList>
            <consortium name="DOE Joint Genome Institute"/>
            <person name="Vesth T.C."/>
            <person name="Nybo J."/>
            <person name="Theobald S."/>
            <person name="Brandl J."/>
            <person name="Frisvad J.C."/>
            <person name="Nielsen K.F."/>
            <person name="Lyhne E.K."/>
            <person name="Kogle M.E."/>
            <person name="Kuo A."/>
            <person name="Riley R."/>
            <person name="Clum A."/>
            <person name="Nolan M."/>
            <person name="Lipzen A."/>
            <person name="Salamov A."/>
            <person name="Henrissat B."/>
            <person name="Wiebenga A."/>
            <person name="De vries R.P."/>
            <person name="Grigoriev I.V."/>
            <person name="Mortensen U.H."/>
            <person name="Andersen M.R."/>
            <person name="Baker S.E."/>
        </authorList>
    </citation>
    <scope>NUCLEOTIDE SEQUENCE [LARGE SCALE GENOMIC DNA]</scope>
    <source>
        <strain evidence="4 5">CBS 114.80</strain>
    </source>
</reference>
<dbReference type="PANTHER" id="PTHR31941">
    <property type="entry name" value="CYTOSKELETAL SIGNALING PROTEIN SLM1"/>
    <property type="match status" value="1"/>
</dbReference>
<protein>
    <recommendedName>
        <fullName evidence="3">PH domain-containing protein</fullName>
    </recommendedName>
</protein>
<feature type="compositionally biased region" description="Acidic residues" evidence="2">
    <location>
        <begin position="134"/>
        <end position="144"/>
    </location>
</feature>
<evidence type="ECO:0000313" key="4">
    <source>
        <dbReference type="EMBL" id="PYI27184.1"/>
    </source>
</evidence>
<dbReference type="AlphaFoldDB" id="A0A2V5HYK5"/>
<accession>A0A2V5HYK5</accession>
<proteinExistence type="predicted"/>
<evidence type="ECO:0000256" key="2">
    <source>
        <dbReference type="SAM" id="MobiDB-lite"/>
    </source>
</evidence>
<dbReference type="CDD" id="cd13311">
    <property type="entry name" value="PH_Slm1"/>
    <property type="match status" value="1"/>
</dbReference>
<keyword evidence="5" id="KW-1185">Reference proteome</keyword>
<dbReference type="InterPro" id="IPR046869">
    <property type="entry name" value="SLM1/RGC1-like_PH"/>
</dbReference>
<dbReference type="InterPro" id="IPR027267">
    <property type="entry name" value="AH/BAR_dom_sf"/>
</dbReference>
<feature type="compositionally biased region" description="Polar residues" evidence="2">
    <location>
        <begin position="587"/>
        <end position="604"/>
    </location>
</feature>
<name>A0A2V5HYK5_9EURO</name>
<dbReference type="PROSITE" id="PS50003">
    <property type="entry name" value="PH_DOMAIN"/>
    <property type="match status" value="1"/>
</dbReference>
<keyword evidence="1" id="KW-0597">Phosphoprotein</keyword>
<sequence>MGGDFIGRSPFFFQRTDELLINSPSTPLPLYYTLDPLSAFKLISAYKQRPTTLPRSRFRLLHSCASAAAAFFPLPVIFALDRLDRSDHQVFANHTHYSTAIAAAMSATTSPIEQKLPERTATIGSTMTRRTSGSDDEAIPDSDSNETTNLLLERLRAWKHMCGYLEDYVSTTAKISKSQAKDFEKVLKTVNEPLREGHHFSQSVGGVASWFENVRSNTQGMVNLYLDSEKNLKGSVLPTLERLHKEIKAKSKELQGGAAKGAKAVDKARGVTQKHIELLAQHTATLDAAHGNKTDTAHDPYILRRGVVHRLNKQVIEENNNRQDIIAVQNNFQQFEAHVLQTVQAAMEQFTVYMTTQLDRHRTMYSDILASAQRVPPDFEWVNFMTRNDHILVNPDAPPRSLANITFPNQDHRATKPLIEGLLERKSRAMLKGYSSGYYVVTPARYLHEFKDNDDLRKDPHPELSLYLPDCVIGAIDGVKFNVKGKDVSGGKVGNAFHTNTELSFKATNPNEAEKWWTIIKDATRGPAHTSSSTTTSPITPAPIDTNQPPAYAEKEAASAGGATQAQTPITPASAAPTSAGPAGITRTDTSGTGTLPTVNTTATAAGAQAPSPTVE</sequence>
<dbReference type="EMBL" id="KZ825576">
    <property type="protein sequence ID" value="PYI27184.1"/>
    <property type="molecule type" value="Genomic_DNA"/>
</dbReference>
<dbReference type="InterPro" id="IPR001849">
    <property type="entry name" value="PH_domain"/>
</dbReference>
<dbReference type="SUPFAM" id="SSF50729">
    <property type="entry name" value="PH domain-like"/>
    <property type="match status" value="1"/>
</dbReference>
<feature type="compositionally biased region" description="Low complexity" evidence="2">
    <location>
        <begin position="558"/>
        <end position="586"/>
    </location>
</feature>
<evidence type="ECO:0000259" key="3">
    <source>
        <dbReference type="PROSITE" id="PS50003"/>
    </source>
</evidence>
<dbReference type="Gene3D" id="1.20.1270.60">
    <property type="entry name" value="Arfaptin homology (AH) domain/BAR domain"/>
    <property type="match status" value="1"/>
</dbReference>
<dbReference type="PANTHER" id="PTHR31941:SF1">
    <property type="entry name" value="CYTOSKELETAL SIGNALING PROTEIN SLM1"/>
    <property type="match status" value="1"/>
</dbReference>
<evidence type="ECO:0000256" key="1">
    <source>
        <dbReference type="ARBA" id="ARBA00022553"/>
    </source>
</evidence>
<gene>
    <name evidence="4" type="ORF">BP00DRAFT_419107</name>
</gene>